<keyword evidence="1" id="KW-0812">Transmembrane</keyword>
<proteinExistence type="predicted"/>
<evidence type="ECO:0008006" key="4">
    <source>
        <dbReference type="Google" id="ProtNLM"/>
    </source>
</evidence>
<dbReference type="AlphaFoldDB" id="W9GVT3"/>
<gene>
    <name evidence="2" type="ORF">N825_16050</name>
</gene>
<accession>W9GVT3</accession>
<keyword evidence="1" id="KW-1133">Transmembrane helix</keyword>
<name>W9GVT3_9PROT</name>
<feature type="transmembrane region" description="Helical" evidence="1">
    <location>
        <begin position="21"/>
        <end position="39"/>
    </location>
</feature>
<comment type="caution">
    <text evidence="2">The sequence shown here is derived from an EMBL/GenBank/DDBJ whole genome shotgun (WGS) entry which is preliminary data.</text>
</comment>
<dbReference type="STRING" id="1385369.N825_16050"/>
<keyword evidence="3" id="KW-1185">Reference proteome</keyword>
<evidence type="ECO:0000313" key="3">
    <source>
        <dbReference type="Proteomes" id="UP000019486"/>
    </source>
</evidence>
<keyword evidence="1" id="KW-0472">Membrane</keyword>
<dbReference type="Proteomes" id="UP000019486">
    <property type="component" value="Unassembled WGS sequence"/>
</dbReference>
<dbReference type="PATRIC" id="fig|1385369.3.peg.5065"/>
<feature type="transmembrane region" description="Helical" evidence="1">
    <location>
        <begin position="45"/>
        <end position="62"/>
    </location>
</feature>
<evidence type="ECO:0000313" key="2">
    <source>
        <dbReference type="EMBL" id="EWY37914.1"/>
    </source>
</evidence>
<sequence length="98" mass="11075">MTKRPNTAPKAAAMSVARMRQLALIGMGWTIIAAGVVIAPLPGPFGLPVALVGVVMLLRNSADARRLFVRLRRRKPHWFKLFDRHIRRRERPSKPDAR</sequence>
<dbReference type="EMBL" id="AVFL01000022">
    <property type="protein sequence ID" value="EWY37914.1"/>
    <property type="molecule type" value="Genomic_DNA"/>
</dbReference>
<reference evidence="2 3" key="1">
    <citation type="submission" date="2013-08" db="EMBL/GenBank/DDBJ databases">
        <title>The genome sequence of Skermanella stibiiresistens.</title>
        <authorList>
            <person name="Zhu W."/>
            <person name="Wang G."/>
        </authorList>
    </citation>
    <scope>NUCLEOTIDE SEQUENCE [LARGE SCALE GENOMIC DNA]</scope>
    <source>
        <strain evidence="2 3">SB22</strain>
    </source>
</reference>
<dbReference type="OrthoDB" id="7308169at2"/>
<protein>
    <recommendedName>
        <fullName evidence="4">Transmembrane protein (PGPGW)</fullName>
    </recommendedName>
</protein>
<organism evidence="2 3">
    <name type="scientific">Skermanella stibiiresistens SB22</name>
    <dbReference type="NCBI Taxonomy" id="1385369"/>
    <lineage>
        <taxon>Bacteria</taxon>
        <taxon>Pseudomonadati</taxon>
        <taxon>Pseudomonadota</taxon>
        <taxon>Alphaproteobacteria</taxon>
        <taxon>Rhodospirillales</taxon>
        <taxon>Azospirillaceae</taxon>
        <taxon>Skermanella</taxon>
    </lineage>
</organism>
<evidence type="ECO:0000256" key="1">
    <source>
        <dbReference type="SAM" id="Phobius"/>
    </source>
</evidence>
<dbReference type="RefSeq" id="WP_051512968.1">
    <property type="nucleotide sequence ID" value="NZ_AVFL01000022.1"/>
</dbReference>